<comment type="caution">
    <text evidence="2">The sequence shown here is derived from an EMBL/GenBank/DDBJ whole genome shotgun (WGS) entry which is preliminary data.</text>
</comment>
<evidence type="ECO:0000313" key="2">
    <source>
        <dbReference type="EMBL" id="KAK7244199.1"/>
    </source>
</evidence>
<reference evidence="2 3" key="1">
    <citation type="submission" date="2024-01" db="EMBL/GenBank/DDBJ databases">
        <title>The genomes of 5 underutilized Papilionoideae crops provide insights into root nodulation and disease resistanc.</title>
        <authorList>
            <person name="Yuan L."/>
        </authorList>
    </citation>
    <scope>NUCLEOTIDE SEQUENCE [LARGE SCALE GENOMIC DNA]</scope>
    <source>
        <strain evidence="2">ZHUSHIDOU_FW_LH</strain>
        <tissue evidence="2">Leaf</tissue>
    </source>
</reference>
<dbReference type="AlphaFoldDB" id="A0AAN9HP96"/>
<evidence type="ECO:0008006" key="4">
    <source>
        <dbReference type="Google" id="ProtNLM"/>
    </source>
</evidence>
<feature type="compositionally biased region" description="Acidic residues" evidence="1">
    <location>
        <begin position="461"/>
        <end position="471"/>
    </location>
</feature>
<evidence type="ECO:0000313" key="3">
    <source>
        <dbReference type="Proteomes" id="UP001372338"/>
    </source>
</evidence>
<accession>A0AAN9HP96</accession>
<organism evidence="2 3">
    <name type="scientific">Crotalaria pallida</name>
    <name type="common">Smooth rattlebox</name>
    <name type="synonym">Crotalaria striata</name>
    <dbReference type="NCBI Taxonomy" id="3830"/>
    <lineage>
        <taxon>Eukaryota</taxon>
        <taxon>Viridiplantae</taxon>
        <taxon>Streptophyta</taxon>
        <taxon>Embryophyta</taxon>
        <taxon>Tracheophyta</taxon>
        <taxon>Spermatophyta</taxon>
        <taxon>Magnoliopsida</taxon>
        <taxon>eudicotyledons</taxon>
        <taxon>Gunneridae</taxon>
        <taxon>Pentapetalae</taxon>
        <taxon>rosids</taxon>
        <taxon>fabids</taxon>
        <taxon>Fabales</taxon>
        <taxon>Fabaceae</taxon>
        <taxon>Papilionoideae</taxon>
        <taxon>50 kb inversion clade</taxon>
        <taxon>genistoids sensu lato</taxon>
        <taxon>core genistoids</taxon>
        <taxon>Crotalarieae</taxon>
        <taxon>Crotalaria</taxon>
    </lineage>
</organism>
<name>A0AAN9HP96_CROPI</name>
<protein>
    <recommendedName>
        <fullName evidence="4">DUF4283 domain-containing protein</fullName>
    </recommendedName>
</protein>
<proteinExistence type="predicted"/>
<dbReference type="Proteomes" id="UP001372338">
    <property type="component" value="Unassembled WGS sequence"/>
</dbReference>
<dbReference type="EMBL" id="JAYWIO010000008">
    <property type="protein sequence ID" value="KAK7244199.1"/>
    <property type="molecule type" value="Genomic_DNA"/>
</dbReference>
<feature type="compositionally biased region" description="Basic and acidic residues" evidence="1">
    <location>
        <begin position="22"/>
        <end position="40"/>
    </location>
</feature>
<feature type="compositionally biased region" description="Basic residues" evidence="1">
    <location>
        <begin position="436"/>
        <end position="448"/>
    </location>
</feature>
<gene>
    <name evidence="2" type="ORF">RIF29_39017</name>
</gene>
<feature type="region of interest" description="Disordered" evidence="1">
    <location>
        <begin position="420"/>
        <end position="473"/>
    </location>
</feature>
<feature type="compositionally biased region" description="Basic and acidic residues" evidence="1">
    <location>
        <begin position="74"/>
        <end position="90"/>
    </location>
</feature>
<evidence type="ECO:0000256" key="1">
    <source>
        <dbReference type="SAM" id="MobiDB-lite"/>
    </source>
</evidence>
<sequence length="520" mass="59591">MNGMIFKGNALFVKKARFVKEKELDNKDKKDRESKRWPEKHNRRNANDPAGTRTAKNSVRDERTYVEALTKGRRSAEKETPRGDDGNNNYKEEELINMDHQLKRVIGRVCVENLLWLRRSMVLTTYYPTGTHELHEMMRKHGLEVTSIRRMRSFKFLATLRNGEALEEAIVHLSAGMEKVVHAAKKWATSDLCDRRRVSVEFLGIPPHAWCKENVAIIVEGLGLIEKYDQSVEEGSSMESIKVLIHTKYMPFIEDRMVLSVENEDFEIFVREIDRDGDWKPIITEDEGSSRQPDVSRVMETTRIEMQDDKSVEVVENSKNSKDTNDSCSSQKTKSAGIDYNMEEELALIYQCYNSEDVARPNLHEEDQRGPGNFNSENEAFGIDVGLVNLRDDGPPGFNDLNGLVISKVQNIIAYEDKAEEARKSAGPCKTAPRGRLSKRASHTKQKQKYQCPNSKKPNESYDDNLSNDELEAQRTWEVGKQLDLKTSDERRACDRIVMLRRSARRLERQEGAAPSCNTP</sequence>
<feature type="region of interest" description="Disordered" evidence="1">
    <location>
        <begin position="306"/>
        <end position="334"/>
    </location>
</feature>
<keyword evidence="3" id="KW-1185">Reference proteome</keyword>
<feature type="region of interest" description="Disordered" evidence="1">
    <location>
        <begin position="22"/>
        <end position="90"/>
    </location>
</feature>